<evidence type="ECO:0000313" key="2">
    <source>
        <dbReference type="Proteomes" id="UP000311919"/>
    </source>
</evidence>
<proteinExistence type="predicted"/>
<accession>A0A4Z2DBH8</accession>
<name>A0A4Z2DBH8_SCHJA</name>
<dbReference type="Proteomes" id="UP000311919">
    <property type="component" value="Unassembled WGS sequence"/>
</dbReference>
<keyword evidence="2" id="KW-1185">Reference proteome</keyword>
<dbReference type="EMBL" id="SKCS01000183">
    <property type="protein sequence ID" value="TNN13824.1"/>
    <property type="molecule type" value="Genomic_DNA"/>
</dbReference>
<reference evidence="1 2" key="1">
    <citation type="submission" date="2019-03" db="EMBL/GenBank/DDBJ databases">
        <title>An improved genome assembly of the fluke Schistosoma japonicum.</title>
        <authorList>
            <person name="Hu W."/>
            <person name="Luo F."/>
            <person name="Yin M."/>
            <person name="Mo X."/>
            <person name="Sun C."/>
            <person name="Wu Q."/>
            <person name="Zhu B."/>
            <person name="Xiang M."/>
            <person name="Wang J."/>
            <person name="Wang Y."/>
            <person name="Zhang T."/>
            <person name="Xu B."/>
            <person name="Zheng H."/>
            <person name="Feng Z."/>
        </authorList>
    </citation>
    <scope>NUCLEOTIDE SEQUENCE [LARGE SCALE GENOMIC DNA]</scope>
    <source>
        <strain evidence="1">HuSjv2</strain>
        <tissue evidence="1">Worms</tissue>
    </source>
</reference>
<protein>
    <submittedName>
        <fullName evidence="1">Uncharacterized protein</fullName>
    </submittedName>
</protein>
<comment type="caution">
    <text evidence="1">The sequence shown here is derived from an EMBL/GenBank/DDBJ whole genome shotgun (WGS) entry which is preliminary data.</text>
</comment>
<organism evidence="1 2">
    <name type="scientific">Schistosoma japonicum</name>
    <name type="common">Blood fluke</name>
    <dbReference type="NCBI Taxonomy" id="6182"/>
    <lineage>
        <taxon>Eukaryota</taxon>
        <taxon>Metazoa</taxon>
        <taxon>Spiralia</taxon>
        <taxon>Lophotrochozoa</taxon>
        <taxon>Platyhelminthes</taxon>
        <taxon>Trematoda</taxon>
        <taxon>Digenea</taxon>
        <taxon>Strigeidida</taxon>
        <taxon>Schistosomatoidea</taxon>
        <taxon>Schistosomatidae</taxon>
        <taxon>Schistosoma</taxon>
    </lineage>
</organism>
<dbReference type="AlphaFoldDB" id="A0A4Z2DBH8"/>
<gene>
    <name evidence="1" type="ORF">EWB00_002601</name>
</gene>
<sequence length="95" mass="10597">MFNTLLSSFPTTYYVSNSFRSAIISPGDAHLARSSIPTIVEMAKNCLATVDDELQSYETCQCTALFCKMSMCRVINFILVFIEAISVDVEKHCDV</sequence>
<evidence type="ECO:0000313" key="1">
    <source>
        <dbReference type="EMBL" id="TNN13824.1"/>
    </source>
</evidence>